<sequence length="64" mass="7574">KYAYDIYPPTAERHYLTIRDAMIVNDKHTVGNRQLRLLHAGLEIPINLDQCNRILEKYHVIEAR</sequence>
<dbReference type="AlphaFoldDB" id="A0A0F8ZPK1"/>
<comment type="caution">
    <text evidence="1">The sequence shown here is derived from an EMBL/GenBank/DDBJ whole genome shotgun (WGS) entry which is preliminary data.</text>
</comment>
<reference evidence="1" key="1">
    <citation type="journal article" date="2015" name="Nature">
        <title>Complex archaea that bridge the gap between prokaryotes and eukaryotes.</title>
        <authorList>
            <person name="Spang A."/>
            <person name="Saw J.H."/>
            <person name="Jorgensen S.L."/>
            <person name="Zaremba-Niedzwiedzka K."/>
            <person name="Martijn J."/>
            <person name="Lind A.E."/>
            <person name="van Eijk R."/>
            <person name="Schleper C."/>
            <person name="Guy L."/>
            <person name="Ettema T.J."/>
        </authorList>
    </citation>
    <scope>NUCLEOTIDE SEQUENCE</scope>
</reference>
<name>A0A0F8ZPK1_9ZZZZ</name>
<gene>
    <name evidence="1" type="ORF">LCGC14_2748620</name>
</gene>
<proteinExistence type="predicted"/>
<accession>A0A0F8ZPK1</accession>
<feature type="non-terminal residue" evidence="1">
    <location>
        <position position="1"/>
    </location>
</feature>
<organism evidence="1">
    <name type="scientific">marine sediment metagenome</name>
    <dbReference type="NCBI Taxonomy" id="412755"/>
    <lineage>
        <taxon>unclassified sequences</taxon>
        <taxon>metagenomes</taxon>
        <taxon>ecological metagenomes</taxon>
    </lineage>
</organism>
<dbReference type="EMBL" id="LAZR01050197">
    <property type="protein sequence ID" value="KKK87900.1"/>
    <property type="molecule type" value="Genomic_DNA"/>
</dbReference>
<protein>
    <submittedName>
        <fullName evidence="1">Uncharacterized protein</fullName>
    </submittedName>
</protein>
<evidence type="ECO:0000313" key="1">
    <source>
        <dbReference type="EMBL" id="KKK87900.1"/>
    </source>
</evidence>